<dbReference type="InterPro" id="IPR054071">
    <property type="entry name" value="PH_NF1"/>
</dbReference>
<dbReference type="CDD" id="cd05392">
    <property type="entry name" value="RasGAP_Neurofibromin_like"/>
    <property type="match status" value="1"/>
</dbReference>
<evidence type="ECO:0000256" key="3">
    <source>
        <dbReference type="SAM" id="MobiDB-lite"/>
    </source>
</evidence>
<name>A0A9N9KVR7_9HELO</name>
<dbReference type="SMART" id="SM00323">
    <property type="entry name" value="RasGAP"/>
    <property type="match status" value="1"/>
</dbReference>
<keyword evidence="1" id="KW-0343">GTPase activation</keyword>
<dbReference type="GO" id="GO:0007165">
    <property type="term" value="P:signal transduction"/>
    <property type="evidence" value="ECO:0007669"/>
    <property type="project" value="UniProtKB-ARBA"/>
</dbReference>
<sequence length="2596" mass="289988">MNGDSSLVVRLVERFTSRLPHRTGSASYGFASDDVVALSRSTLIGVSSTSIAVVVETLVQLLEELARPYKGLQSHPIHVLYSELYVLGLLAECCTTHWSAVNRPSDDDDSDDDQENSDAGSSSSHPLPGYDQRRRASRNNIQVRDQPPEPLKDDLVGRLFEVVKVFSNPVSETYVLPSSDILDDSFKSFSNWDIFGPELNEFAGERNGTEVSKLISNKADSIDAYVRTILEYLSFSNWPRALEYVRKSLQHAAHSAANGGVQANLQGEDDRSALIIIRFISCFWVDSRKLSIIIQELCGTFLHLRKLFQTTVAIIIPQMITRWLERFPHEFIALHTKQKRLDAGAETLFDMTNTMIDGGRRKGLLLPFQTSLILLLPDVFEVASNMRDVKSSSISKKVTFLEMLRKSLKNRNETAIYCLTLVLRVARHFSLDSDAAILSYALDVQEEVREAVFRKQSGSTDSSYIDTSLMTAVFVSLTHLNFEQCVASLTPVCLAPTSPLNFKITLVSSCSHFARQSNADEYLPLFARIADFVRNQLKTSYLKPRDSYPIEHYSHSSISSDMIYHILLFLDASPLTLFLGAPKAPKEMVSFLEASFTWFTVYLVSDNDVTVRMTSTVARKLLIRGTESSFATPNMGPRGEPMDLAILKHHFWVSTSQVLLAVAEKIKTMTSSRAASLCFVRDYLESRLSIVKKYKVLADLEAEIPERSAATSMLETAFLVSLCSTDIGTCQLVTKCIWLYCEEARIVDDAVSGPKASMTPMRNIDVYIRISSKDFRFTGLVAFQKRIRGFLRQMTCPTAGILAAWETVFHSWLKISKMDHLLNRSTDSRDERALVEWRNYSGFLASLGGTCISGQSLPSEEQNLAGLTWIDQTLPDSFEEAPLTKYLKQSVQLLASHNVRIREAMREALSSELASSLYLPLFENLEAELGVLFDSSRTNTSLSIESRVIFGEQASALLRSIVEKLGGPAEAGTNISIDVGALTLNFAKFLDEMTESASVLRVKIKICQLCEIVTQKKDLLNLRHDVRIRNQLLEVIFGWIARPGTPKDTVSASSATSGSRIDEILKLHRDLDRACLKALADLTYRLPLQPAEGQTDADTSDLKSQMFHTYFNRFLSLLNYESNDIRRHELRAPQGAIGDPNSPGLAITALSNLLSANIDVGLKHSLGIGYHEDLDIRTAFVKVLCNILVQGAEFNNLSDTSVNERYDELIELLLKNMGLTIALCDACPSTEVDEMTISLLNIFDSRGLGFTLLEGLIEHEVEQTENEAELLRRNCVATKMLSVYAKWKGAAYLKATLQKVLERLVLTSKDLDLELDPARTTSPEELQKNALQLRVVTKVFIDDICNSAAHIPVSFRMICSIISTAVMKRFPEAKFTAVGAFIFLRFFCPAIVAPDVEGLITSSPSKEMRRGLLLIAKVVQNLANNVLFGAKEPYMFPLNDFLTQNIYRVTTFLREISVAPTMNEPSIDSESFDFGSCVALHRFLYDHWDHVRQKIVVGERKSAVPMLDFGREPLPILDSLRKLINNLGPPPMDVSWNRPMISLNTPPSYSRFQHFMLRNAGRNTESLVSTRAVYDGGESKDGLPMICVILRNIDTEAVDYELLLFGYLKIASRMWHRPFGILVDATCYNGQNEPQDALFRQLDLLTPTELSKQLSRVFVYNMNSAFRKCFRRILRLAAKSEISAFHPKNVDYHLIGSLQDLQAHFHLSQLHLPKETISVVTDTRYVFQPITRLSKTKGKVEVVIKVGSQFVQVTTAKKQEVVPGLRLHATVNDIFRLSEVDEAPTSIQTEDDSAFGLRTENGKIVMYFTSPRKPDVLQAIRGAKSKYGKELRTLKSFERLVRPQDVPGTLLNIALTNMASSDQILRLASYNLLCALCRAFKFAADAKFMSTNELCVPLNPSQFIIDISQQLARSEPQLTVDFLNEFFVGWESFPFSQRPLSLAYMAPWLPSLRTSLMPTDIDSDKAREKVATIFRKLIEVAISDVTLSTTLEHRVWPIICRDEIYTEVFLEEVIKAALGYGIEDERTEILGSIVASLGTITIRGRLLSRLRKALNRTSLRPTRQLPDNTVWGEICVLLRLCLSTSFDSGVQSQIYLPELSHLVTMLANTGTTETRLMVHRLLINTIHAMCTSFPLDESKLARLKALLLTLSEPQSGSLFNLPSRENMSTSSIQDTGIAALNATESLANLLSEVTTVAAPSIDVSNAWRSRWMSLVASTAFQSNPAIQPRAFTVMGCLAREDVDDDLLYQVLVALRSSIGRYMEEGDSEMLIAIVSSLTKMVDKLPTASRYGVQLFWLALSLVRLVPLPLYNCTASFLEAVVGNIATSGDFEDGRMVFTLLQGRVPLEEAATALDEVYGIHFSMESFHFAVVATLVKGLADNVTKNTSIRVLSTLLEITSVSTPHGMRFPDDLSGIPYLGTLIARSLSPSRSDTNKSFLFSAENPVGDYVTPGDIMRLIDMEKIKDKELLLNVAIGLIDFTFLEDSVQYRCLLWLNQVALQRPTVALHLCSPIINMLDNVLISCQNAATLESAHDLLRTITSNPKFSGAVDTAEMLEDVLEGIGFGGLWRSTTFHVRNENERQCTILTDKLIELIIA</sequence>
<evidence type="ECO:0000313" key="5">
    <source>
        <dbReference type="EMBL" id="CAG8952407.1"/>
    </source>
</evidence>
<dbReference type="InterPro" id="IPR036865">
    <property type="entry name" value="CRAL-TRIO_dom_sf"/>
</dbReference>
<keyword evidence="2" id="KW-0597">Phosphoprotein</keyword>
<dbReference type="InterPro" id="IPR008936">
    <property type="entry name" value="Rho_GTPase_activation_prot"/>
</dbReference>
<dbReference type="EMBL" id="CAJVRL010000045">
    <property type="protein sequence ID" value="CAG8952407.1"/>
    <property type="molecule type" value="Genomic_DNA"/>
</dbReference>
<reference evidence="5" key="1">
    <citation type="submission" date="2021-07" db="EMBL/GenBank/DDBJ databases">
        <authorList>
            <person name="Durling M."/>
        </authorList>
    </citation>
    <scope>NUCLEOTIDE SEQUENCE</scope>
</reference>
<dbReference type="GO" id="GO:0005096">
    <property type="term" value="F:GTPase activator activity"/>
    <property type="evidence" value="ECO:0007669"/>
    <property type="project" value="UniProtKB-KW"/>
</dbReference>
<evidence type="ECO:0000313" key="6">
    <source>
        <dbReference type="Proteomes" id="UP000696280"/>
    </source>
</evidence>
<dbReference type="SUPFAM" id="SSF48371">
    <property type="entry name" value="ARM repeat"/>
    <property type="match status" value="1"/>
</dbReference>
<keyword evidence="6" id="KW-1185">Reference proteome</keyword>
<dbReference type="Proteomes" id="UP000696280">
    <property type="component" value="Unassembled WGS sequence"/>
</dbReference>
<evidence type="ECO:0000256" key="2">
    <source>
        <dbReference type="ARBA" id="ARBA00022553"/>
    </source>
</evidence>
<dbReference type="PANTHER" id="PTHR10194">
    <property type="entry name" value="RAS GTPASE-ACTIVATING PROTEINS"/>
    <property type="match status" value="1"/>
</dbReference>
<dbReference type="OrthoDB" id="28245at2759"/>
<dbReference type="InterPro" id="IPR023152">
    <property type="entry name" value="RasGAP_CS"/>
</dbReference>
<dbReference type="Gene3D" id="3.40.525.10">
    <property type="entry name" value="CRAL-TRIO lipid binding domain"/>
    <property type="match status" value="1"/>
</dbReference>
<protein>
    <recommendedName>
        <fullName evidence="4">Ras-GAP domain-containing protein</fullName>
    </recommendedName>
</protein>
<dbReference type="Gene3D" id="1.10.506.10">
    <property type="entry name" value="GTPase Activation - p120gap, domain 1"/>
    <property type="match status" value="2"/>
</dbReference>
<dbReference type="SUPFAM" id="SSF48350">
    <property type="entry name" value="GTPase activation domain, GAP"/>
    <property type="match status" value="1"/>
</dbReference>
<organism evidence="5 6">
    <name type="scientific">Hymenoscyphus fraxineus</name>
    <dbReference type="NCBI Taxonomy" id="746836"/>
    <lineage>
        <taxon>Eukaryota</taxon>
        <taxon>Fungi</taxon>
        <taxon>Dikarya</taxon>
        <taxon>Ascomycota</taxon>
        <taxon>Pezizomycotina</taxon>
        <taxon>Leotiomycetes</taxon>
        <taxon>Helotiales</taxon>
        <taxon>Helotiaceae</taxon>
        <taxon>Hymenoscyphus</taxon>
    </lineage>
</organism>
<dbReference type="Pfam" id="PF13716">
    <property type="entry name" value="CRAL_TRIO_2"/>
    <property type="match status" value="1"/>
</dbReference>
<feature type="domain" description="Ras-GAP" evidence="4">
    <location>
        <begin position="1231"/>
        <end position="1424"/>
    </location>
</feature>
<dbReference type="Pfam" id="PF21877">
    <property type="entry name" value="PH_NF1"/>
    <property type="match status" value="1"/>
</dbReference>
<dbReference type="PROSITE" id="PS00509">
    <property type="entry name" value="RAS_GTPASE_ACTIV_1"/>
    <property type="match status" value="1"/>
</dbReference>
<evidence type="ECO:0000256" key="1">
    <source>
        <dbReference type="ARBA" id="ARBA00022468"/>
    </source>
</evidence>
<feature type="region of interest" description="Disordered" evidence="3">
    <location>
        <begin position="102"/>
        <end position="152"/>
    </location>
</feature>
<dbReference type="InterPro" id="IPR001251">
    <property type="entry name" value="CRAL-TRIO_dom"/>
</dbReference>
<accession>A0A9N9KVR7</accession>
<dbReference type="Pfam" id="PF00616">
    <property type="entry name" value="RasGAP"/>
    <property type="match status" value="1"/>
</dbReference>
<dbReference type="InterPro" id="IPR011993">
    <property type="entry name" value="PH-like_dom_sf"/>
</dbReference>
<dbReference type="InterPro" id="IPR039360">
    <property type="entry name" value="Ras_GTPase"/>
</dbReference>
<dbReference type="Gene3D" id="2.30.29.30">
    <property type="entry name" value="Pleckstrin-homology domain (PH domain)/Phosphotyrosine-binding domain (PTB)"/>
    <property type="match status" value="1"/>
</dbReference>
<evidence type="ECO:0000259" key="4">
    <source>
        <dbReference type="PROSITE" id="PS50018"/>
    </source>
</evidence>
<feature type="compositionally biased region" description="Acidic residues" evidence="3">
    <location>
        <begin position="106"/>
        <end position="116"/>
    </location>
</feature>
<dbReference type="InterPro" id="IPR001936">
    <property type="entry name" value="RasGAP_dom"/>
</dbReference>
<dbReference type="PANTHER" id="PTHR10194:SF142">
    <property type="entry name" value="NEUROFIBROMIN"/>
    <property type="match status" value="1"/>
</dbReference>
<gene>
    <name evidence="5" type="ORF">HYFRA_00001154</name>
</gene>
<dbReference type="InterPro" id="IPR016024">
    <property type="entry name" value="ARM-type_fold"/>
</dbReference>
<comment type="caution">
    <text evidence="5">The sequence shown here is derived from an EMBL/GenBank/DDBJ whole genome shotgun (WGS) entry which is preliminary data.</text>
</comment>
<dbReference type="PROSITE" id="PS50018">
    <property type="entry name" value="RAS_GTPASE_ACTIV_2"/>
    <property type="match status" value="1"/>
</dbReference>
<proteinExistence type="predicted"/>